<name>A0A418X133_9BURK</name>
<dbReference type="OrthoDB" id="9775333at2"/>
<dbReference type="InterPro" id="IPR010263">
    <property type="entry name" value="T6SS_TssK"/>
</dbReference>
<proteinExistence type="predicted"/>
<dbReference type="RefSeq" id="WP_119738453.1">
    <property type="nucleotide sequence ID" value="NZ_QYUN01000002.1"/>
</dbReference>
<reference evidence="1 2" key="1">
    <citation type="submission" date="2018-09" db="EMBL/GenBank/DDBJ databases">
        <authorList>
            <person name="Zhu H."/>
        </authorList>
    </citation>
    <scope>NUCLEOTIDE SEQUENCE [LARGE SCALE GENOMIC DNA]</scope>
    <source>
        <strain evidence="1 2">K2R10-39</strain>
    </source>
</reference>
<dbReference type="PANTHER" id="PTHR35566">
    <property type="entry name" value="BLR3599 PROTEIN"/>
    <property type="match status" value="1"/>
</dbReference>
<organism evidence="1 2">
    <name type="scientific">Noviherbaspirillum cavernae</name>
    <dbReference type="NCBI Taxonomy" id="2320862"/>
    <lineage>
        <taxon>Bacteria</taxon>
        <taxon>Pseudomonadati</taxon>
        <taxon>Pseudomonadota</taxon>
        <taxon>Betaproteobacteria</taxon>
        <taxon>Burkholderiales</taxon>
        <taxon>Oxalobacteraceae</taxon>
        <taxon>Noviherbaspirillum</taxon>
    </lineage>
</organism>
<keyword evidence="2" id="KW-1185">Reference proteome</keyword>
<dbReference type="PANTHER" id="PTHR35566:SF1">
    <property type="entry name" value="TYPE VI SECRETION SYSTEM BASEPLATE COMPONENT TSSK1"/>
    <property type="match status" value="1"/>
</dbReference>
<dbReference type="EMBL" id="QYUN01000002">
    <property type="protein sequence ID" value="RJG06143.1"/>
    <property type="molecule type" value="Genomic_DNA"/>
</dbReference>
<accession>A0A418X133</accession>
<dbReference type="Pfam" id="PF05936">
    <property type="entry name" value="T6SS_VasE"/>
    <property type="match status" value="1"/>
</dbReference>
<dbReference type="Proteomes" id="UP000285190">
    <property type="component" value="Unassembled WGS sequence"/>
</dbReference>
<dbReference type="AlphaFoldDB" id="A0A418X133"/>
<gene>
    <name evidence="1" type="primary">tssK</name>
    <name evidence="1" type="ORF">D3870_09110</name>
</gene>
<evidence type="ECO:0000313" key="1">
    <source>
        <dbReference type="EMBL" id="RJG06143.1"/>
    </source>
</evidence>
<protein>
    <submittedName>
        <fullName evidence="1">Type VI secretion system baseplate subunit TssK</fullName>
    </submittedName>
</protein>
<evidence type="ECO:0000313" key="2">
    <source>
        <dbReference type="Proteomes" id="UP000285190"/>
    </source>
</evidence>
<dbReference type="NCBIfam" id="TIGR03353">
    <property type="entry name" value="VI_chp_4"/>
    <property type="match status" value="1"/>
</dbReference>
<sequence>MNRSSKILWGEGLFLRPQHFQRQDLYHESRLVELGRAVHPYLWGVRSLKFDVEALAAGILRVTQLHALMPDGESVSAPDSDEAPDAFNLASIENFGNGVTFHIALPHLKDFGPNFSTQRMTSGQLYRYYQHDENAPDMYTNAIESDLSTLKKSLRLLSERDNHEQFVSIPIARVRATSSGGYELDPAFVPPALTIRSSAWLCLMVRRLMEILQAKAQALYGHHREPSANIIEFRSGDIASFWLLHTVNAAYASLQHLFHHPALHPERLFHAMLALAGQLLTFSKAYSLSDLPVYNHANPGPEFARLDLIIRELIETVISSHYFLIALTEVKSAFHLGRLDSEKVTSNASLYLSVAADMPPADLVEKIPQRIKIGAPDDVEKMVSSALPGVRLMSAPQVPPSIPVRPGCYYFSIEPYGSLYERMIQSNSVMIYAPAGFQNLKLELFAVTQ</sequence>
<comment type="caution">
    <text evidence="1">The sequence shown here is derived from an EMBL/GenBank/DDBJ whole genome shotgun (WGS) entry which is preliminary data.</text>
</comment>